<dbReference type="InterPro" id="IPR050815">
    <property type="entry name" value="TF_fung"/>
</dbReference>
<feature type="compositionally biased region" description="Polar residues" evidence="6">
    <location>
        <begin position="365"/>
        <end position="389"/>
    </location>
</feature>
<dbReference type="GO" id="GO:0008270">
    <property type="term" value="F:zinc ion binding"/>
    <property type="evidence" value="ECO:0007669"/>
    <property type="project" value="InterPro"/>
</dbReference>
<keyword evidence="3" id="KW-0805">Transcription regulation</keyword>
<reference evidence="9" key="1">
    <citation type="submission" date="2018-05" db="EMBL/GenBank/DDBJ databases">
        <title>Draft genome sequence of Stemphylium lycopersici strain CIDEFI 213.</title>
        <authorList>
            <person name="Medina R."/>
            <person name="Franco M.E.E."/>
            <person name="Lucentini C.G."/>
            <person name="Saparrat M.C.N."/>
            <person name="Balatti P.A."/>
        </authorList>
    </citation>
    <scope>NUCLEOTIDE SEQUENCE [LARGE SCALE GENOMIC DNA]</scope>
    <source>
        <strain evidence="9">CIDEFI 213</strain>
    </source>
</reference>
<evidence type="ECO:0000256" key="5">
    <source>
        <dbReference type="ARBA" id="ARBA00023242"/>
    </source>
</evidence>
<dbReference type="Pfam" id="PF00172">
    <property type="entry name" value="Zn_clus"/>
    <property type="match status" value="1"/>
</dbReference>
<keyword evidence="9" id="KW-1185">Reference proteome</keyword>
<dbReference type="GO" id="GO:0005634">
    <property type="term" value="C:nucleus"/>
    <property type="evidence" value="ECO:0007669"/>
    <property type="project" value="UniProtKB-SubCell"/>
</dbReference>
<dbReference type="CDD" id="cd12148">
    <property type="entry name" value="fungal_TF_MHR"/>
    <property type="match status" value="1"/>
</dbReference>
<dbReference type="PROSITE" id="PS00463">
    <property type="entry name" value="ZN2_CY6_FUNGAL_1"/>
    <property type="match status" value="1"/>
</dbReference>
<feature type="compositionally biased region" description="Polar residues" evidence="6">
    <location>
        <begin position="45"/>
        <end position="56"/>
    </location>
</feature>
<dbReference type="PANTHER" id="PTHR47338:SF11">
    <property type="entry name" value="ZN(II)2CYS6 TRANSCRIPTION FACTOR (EUROFUNG)"/>
    <property type="match status" value="1"/>
</dbReference>
<name>A0A364NFT8_STELY</name>
<evidence type="ECO:0000313" key="9">
    <source>
        <dbReference type="Proteomes" id="UP000249619"/>
    </source>
</evidence>
<dbReference type="Gene3D" id="4.10.240.10">
    <property type="entry name" value="Zn(2)-C6 fungal-type DNA-binding domain"/>
    <property type="match status" value="1"/>
</dbReference>
<dbReference type="CDD" id="cd00067">
    <property type="entry name" value="GAL4"/>
    <property type="match status" value="1"/>
</dbReference>
<dbReference type="AlphaFoldDB" id="A0A364NFT8"/>
<comment type="caution">
    <text evidence="8">The sequence shown here is derived from an EMBL/GenBank/DDBJ whole genome shotgun (WGS) entry which is preliminary data.</text>
</comment>
<dbReference type="GO" id="GO:0003677">
    <property type="term" value="F:DNA binding"/>
    <property type="evidence" value="ECO:0007669"/>
    <property type="project" value="InterPro"/>
</dbReference>
<evidence type="ECO:0000256" key="1">
    <source>
        <dbReference type="ARBA" id="ARBA00004123"/>
    </source>
</evidence>
<dbReference type="Proteomes" id="UP000249619">
    <property type="component" value="Unassembled WGS sequence"/>
</dbReference>
<evidence type="ECO:0000256" key="6">
    <source>
        <dbReference type="SAM" id="MobiDB-lite"/>
    </source>
</evidence>
<dbReference type="PANTHER" id="PTHR47338">
    <property type="entry name" value="ZN(II)2CYS6 TRANSCRIPTION FACTOR (EUROFUNG)-RELATED"/>
    <property type="match status" value="1"/>
</dbReference>
<dbReference type="GO" id="GO:0006351">
    <property type="term" value="P:DNA-templated transcription"/>
    <property type="evidence" value="ECO:0007669"/>
    <property type="project" value="InterPro"/>
</dbReference>
<dbReference type="EMBL" id="QGDH01000005">
    <property type="protein sequence ID" value="RAR16097.1"/>
    <property type="molecule type" value="Genomic_DNA"/>
</dbReference>
<feature type="compositionally biased region" description="Pro residues" evidence="6">
    <location>
        <begin position="1"/>
        <end position="18"/>
    </location>
</feature>
<proteinExistence type="predicted"/>
<dbReference type="InterPro" id="IPR001138">
    <property type="entry name" value="Zn2Cys6_DnaBD"/>
</dbReference>
<keyword evidence="2" id="KW-0479">Metal-binding</keyword>
<comment type="subcellular location">
    <subcellularLocation>
        <location evidence="1">Nucleus</location>
    </subcellularLocation>
</comment>
<feature type="compositionally biased region" description="Polar residues" evidence="6">
    <location>
        <begin position="303"/>
        <end position="316"/>
    </location>
</feature>
<dbReference type="SUPFAM" id="SSF57701">
    <property type="entry name" value="Zn2/Cys6 DNA-binding domain"/>
    <property type="match status" value="1"/>
</dbReference>
<feature type="domain" description="Zn(2)-C6 fungal-type" evidence="7">
    <location>
        <begin position="269"/>
        <end position="297"/>
    </location>
</feature>
<feature type="compositionally biased region" description="Basic and acidic residues" evidence="6">
    <location>
        <begin position="334"/>
        <end position="347"/>
    </location>
</feature>
<accession>A0A364NFT8</accession>
<feature type="region of interest" description="Disordered" evidence="6">
    <location>
        <begin position="1"/>
        <end position="96"/>
    </location>
</feature>
<sequence>MSRPPSIPSHSGPPPSYSPYPAHHASASRPEIIAPGHHIRPADPSGNQASAQQLPSLRTLLEPELLDKKSSDPQLGAAVPQPSYTHCGRYGSSSPTLKRRHEYDSHFHGYQEHNAMASQTLYHHRQPLPATNATPSTASSTPSSGFVVSRQELQRRESFAHPSQHDLAGGLHRQPSFPSDSPGAIMTQSGHQELGFDPSRPVRMRRLDGTSRAPIRSSRCVGQRDIPGEGLCYVYEDGTYCRAIIDGEAVNPSWGITKAGKPRKRLAQACLTCREKKIKCEPGFPKCHQCTKSQRVCRGGINQSNASGDTSPSNSAPLYKHPSSEVLSPAVGSDKNKAPGESREQPKTIDNWNAGTPLRSRKFRPNSTTNTRDMSVQSYDSDWSGSPNDQGMEDPGHGSYSDQIALQWEQDPFETDPRTTMDLLNLYFLHAGRTTLSMFPRGPFLSWVETNRDKNQDHLMLLYAVLAMGSVFSNDPEKKALGKRFISVASYAAEKRFGRFSLQLCQTRLMLALCCFARGKSQEAWDYCGTGLRALSALKLNTEDGVKDLADSNANMDYGFDRRTFEECCRRTFWSGLLMDVSYDIIKDSTPVGLTSQQRYNGSFGGTLFVLSLEDAFVRLPIPDNMYEASTPCDAPFFDEELLSQRAAPNPAMGNMAYLCLISTLWGEVLTFTDRTARRPDSGYERHYETFYAKISEKLDAWRAMLPDHLCYTPQNLDTSIIEGYAGTFISIHALYYAAAIRLNRHIRVHALPTGKIYRNLEQAFRLSHDFLGIMHSIAMVNRQQRLPATAASEFLFSAPFPGYALMLSVDVLTSSGHISALSSLIETLSTTLSCIDELANFWASAKSQQKAVSHRIKQLAELAAQEQQGIRNGSHGSFWRISSSLETAFGSDDALYKAEEALLFGIVGQLTGQ</sequence>
<dbReference type="Pfam" id="PF04082">
    <property type="entry name" value="Fungal_trans"/>
    <property type="match status" value="1"/>
</dbReference>
<dbReference type="PROSITE" id="PS50048">
    <property type="entry name" value="ZN2_CY6_FUNGAL_2"/>
    <property type="match status" value="1"/>
</dbReference>
<feature type="region of interest" description="Disordered" evidence="6">
    <location>
        <begin position="303"/>
        <end position="400"/>
    </location>
</feature>
<evidence type="ECO:0000256" key="2">
    <source>
        <dbReference type="ARBA" id="ARBA00022723"/>
    </source>
</evidence>
<evidence type="ECO:0000259" key="7">
    <source>
        <dbReference type="PROSITE" id="PS50048"/>
    </source>
</evidence>
<feature type="compositionally biased region" description="Low complexity" evidence="6">
    <location>
        <begin position="129"/>
        <end position="144"/>
    </location>
</feature>
<evidence type="ECO:0000256" key="4">
    <source>
        <dbReference type="ARBA" id="ARBA00023163"/>
    </source>
</evidence>
<dbReference type="InterPro" id="IPR036864">
    <property type="entry name" value="Zn2-C6_fun-type_DNA-bd_sf"/>
</dbReference>
<keyword evidence="4" id="KW-0804">Transcription</keyword>
<dbReference type="STRING" id="183478.A0A364NFT8"/>
<evidence type="ECO:0000313" key="8">
    <source>
        <dbReference type="EMBL" id="RAR16097.1"/>
    </source>
</evidence>
<organism evidence="8 9">
    <name type="scientific">Stemphylium lycopersici</name>
    <name type="common">Tomato gray leaf spot disease fungus</name>
    <name type="synonym">Thyrospora lycopersici</name>
    <dbReference type="NCBI Taxonomy" id="183478"/>
    <lineage>
        <taxon>Eukaryota</taxon>
        <taxon>Fungi</taxon>
        <taxon>Dikarya</taxon>
        <taxon>Ascomycota</taxon>
        <taxon>Pezizomycotina</taxon>
        <taxon>Dothideomycetes</taxon>
        <taxon>Pleosporomycetidae</taxon>
        <taxon>Pleosporales</taxon>
        <taxon>Pleosporineae</taxon>
        <taxon>Pleosporaceae</taxon>
        <taxon>Stemphylium</taxon>
    </lineage>
</organism>
<dbReference type="GO" id="GO:0000981">
    <property type="term" value="F:DNA-binding transcription factor activity, RNA polymerase II-specific"/>
    <property type="evidence" value="ECO:0007669"/>
    <property type="project" value="InterPro"/>
</dbReference>
<keyword evidence="5" id="KW-0539">Nucleus</keyword>
<dbReference type="SMART" id="SM00066">
    <property type="entry name" value="GAL4"/>
    <property type="match status" value="1"/>
</dbReference>
<feature type="region of interest" description="Disordered" evidence="6">
    <location>
        <begin position="127"/>
        <end position="204"/>
    </location>
</feature>
<protein>
    <submittedName>
        <fullName evidence="8">C6 transcription factor</fullName>
    </submittedName>
</protein>
<dbReference type="InterPro" id="IPR007219">
    <property type="entry name" value="XnlR_reg_dom"/>
</dbReference>
<gene>
    <name evidence="8" type="ORF">DDE83_000454</name>
</gene>
<evidence type="ECO:0000256" key="3">
    <source>
        <dbReference type="ARBA" id="ARBA00023015"/>
    </source>
</evidence>
<feature type="compositionally biased region" description="Low complexity" evidence="6">
    <location>
        <begin position="19"/>
        <end position="30"/>
    </location>
</feature>